<protein>
    <submittedName>
        <fullName evidence="1">Uncharacterized protein</fullName>
    </submittedName>
</protein>
<name>A0A1N7SLN7_9BURK</name>
<dbReference type="EMBL" id="CYGX02000095">
    <property type="protein sequence ID" value="SIT48317.1"/>
    <property type="molecule type" value="Genomic_DNA"/>
</dbReference>
<reference evidence="1 2" key="1">
    <citation type="submission" date="2016-12" db="EMBL/GenBank/DDBJ databases">
        <authorList>
            <person name="Song W.-J."/>
            <person name="Kurnit D.M."/>
        </authorList>
    </citation>
    <scope>NUCLEOTIDE SEQUENCE [LARGE SCALE GENOMIC DNA]</scope>
    <source>
        <strain evidence="1 2">STM7296</strain>
    </source>
</reference>
<gene>
    <name evidence="1" type="ORF">BN2475_950085</name>
</gene>
<evidence type="ECO:0000313" key="2">
    <source>
        <dbReference type="Proteomes" id="UP000187012"/>
    </source>
</evidence>
<accession>A0A1N7SLN7</accession>
<sequence>MILAGRAPGAGWAAWAYSRAVAALEGLQTAGLQTAGAQTVRPKKTGAINPGATTTRGEW</sequence>
<evidence type="ECO:0000313" key="1">
    <source>
        <dbReference type="EMBL" id="SIT48317.1"/>
    </source>
</evidence>
<organism evidence="1 2">
    <name type="scientific">Paraburkholderia ribeironis</name>
    <dbReference type="NCBI Taxonomy" id="1247936"/>
    <lineage>
        <taxon>Bacteria</taxon>
        <taxon>Pseudomonadati</taxon>
        <taxon>Pseudomonadota</taxon>
        <taxon>Betaproteobacteria</taxon>
        <taxon>Burkholderiales</taxon>
        <taxon>Burkholderiaceae</taxon>
        <taxon>Paraburkholderia</taxon>
    </lineage>
</organism>
<dbReference type="Proteomes" id="UP000187012">
    <property type="component" value="Unassembled WGS sequence"/>
</dbReference>
<dbReference type="AlphaFoldDB" id="A0A1N7SLN7"/>
<proteinExistence type="predicted"/>
<keyword evidence="2" id="KW-1185">Reference proteome</keyword>